<gene>
    <name evidence="2" type="ORF">SKAU_G00229620</name>
</gene>
<dbReference type="Proteomes" id="UP001152622">
    <property type="component" value="Chromosome 8"/>
</dbReference>
<feature type="region of interest" description="Disordered" evidence="1">
    <location>
        <begin position="124"/>
        <end position="232"/>
    </location>
</feature>
<feature type="compositionally biased region" description="Basic residues" evidence="1">
    <location>
        <begin position="138"/>
        <end position="154"/>
    </location>
</feature>
<evidence type="ECO:0000313" key="2">
    <source>
        <dbReference type="EMBL" id="KAJ8351486.1"/>
    </source>
</evidence>
<sequence length="232" mass="24802">MRVVGRGRAPRMTGGPRVRLRAGRPSVSGAGTEKGGAASERGGVEADSFRCPSSHPLCGLSGINLDQHISEKRSPMCPCDPNPNSHTCSQCHRVYLKVSEFPRAPAPVTPQTGWDRFCDLIAFPPVPSPPNERDNRGRPAHGKTLRRSPARPRRVNPPSDTRASELLRTGRVPSPTTLSAPAGRDLTPGRARVACPVTTVTREAAGSEREGGAPDWHVPPKLGRPSLTSLRG</sequence>
<name>A0A9Q1F5T8_SYNKA</name>
<keyword evidence="3" id="KW-1185">Reference proteome</keyword>
<dbReference type="EMBL" id="JAINUF010000008">
    <property type="protein sequence ID" value="KAJ8351486.1"/>
    <property type="molecule type" value="Genomic_DNA"/>
</dbReference>
<evidence type="ECO:0000313" key="3">
    <source>
        <dbReference type="Proteomes" id="UP001152622"/>
    </source>
</evidence>
<evidence type="ECO:0000256" key="1">
    <source>
        <dbReference type="SAM" id="MobiDB-lite"/>
    </source>
</evidence>
<dbReference type="AlphaFoldDB" id="A0A9Q1F5T8"/>
<organism evidence="2 3">
    <name type="scientific">Synaphobranchus kaupii</name>
    <name type="common">Kaup's arrowtooth eel</name>
    <dbReference type="NCBI Taxonomy" id="118154"/>
    <lineage>
        <taxon>Eukaryota</taxon>
        <taxon>Metazoa</taxon>
        <taxon>Chordata</taxon>
        <taxon>Craniata</taxon>
        <taxon>Vertebrata</taxon>
        <taxon>Euteleostomi</taxon>
        <taxon>Actinopterygii</taxon>
        <taxon>Neopterygii</taxon>
        <taxon>Teleostei</taxon>
        <taxon>Anguilliformes</taxon>
        <taxon>Synaphobranchidae</taxon>
        <taxon>Synaphobranchus</taxon>
    </lineage>
</organism>
<accession>A0A9Q1F5T8</accession>
<comment type="caution">
    <text evidence="2">The sequence shown here is derived from an EMBL/GenBank/DDBJ whole genome shotgun (WGS) entry which is preliminary data.</text>
</comment>
<protein>
    <submittedName>
        <fullName evidence="2">Uncharacterized protein</fullName>
    </submittedName>
</protein>
<proteinExistence type="predicted"/>
<feature type="region of interest" description="Disordered" evidence="1">
    <location>
        <begin position="1"/>
        <end position="47"/>
    </location>
</feature>
<reference evidence="2" key="1">
    <citation type="journal article" date="2023" name="Science">
        <title>Genome structures resolve the early diversification of teleost fishes.</title>
        <authorList>
            <person name="Parey E."/>
            <person name="Louis A."/>
            <person name="Montfort J."/>
            <person name="Bouchez O."/>
            <person name="Roques C."/>
            <person name="Iampietro C."/>
            <person name="Lluch J."/>
            <person name="Castinel A."/>
            <person name="Donnadieu C."/>
            <person name="Desvignes T."/>
            <person name="Floi Bucao C."/>
            <person name="Jouanno E."/>
            <person name="Wen M."/>
            <person name="Mejri S."/>
            <person name="Dirks R."/>
            <person name="Jansen H."/>
            <person name="Henkel C."/>
            <person name="Chen W.J."/>
            <person name="Zahm M."/>
            <person name="Cabau C."/>
            <person name="Klopp C."/>
            <person name="Thompson A.W."/>
            <person name="Robinson-Rechavi M."/>
            <person name="Braasch I."/>
            <person name="Lecointre G."/>
            <person name="Bobe J."/>
            <person name="Postlethwait J.H."/>
            <person name="Berthelot C."/>
            <person name="Roest Crollius H."/>
            <person name="Guiguen Y."/>
        </authorList>
    </citation>
    <scope>NUCLEOTIDE SEQUENCE</scope>
    <source>
        <strain evidence="2">WJC10195</strain>
    </source>
</reference>